<dbReference type="EMBL" id="CAJVPP010016011">
    <property type="protein sequence ID" value="CAG8728402.1"/>
    <property type="molecule type" value="Genomic_DNA"/>
</dbReference>
<gene>
    <name evidence="1" type="ORF">FMOSSE_LOCUS15514</name>
</gene>
<accession>A0A9N9IAZ1</accession>
<organism evidence="1 2">
    <name type="scientific">Funneliformis mosseae</name>
    <name type="common">Endomycorrhizal fungus</name>
    <name type="synonym">Glomus mosseae</name>
    <dbReference type="NCBI Taxonomy" id="27381"/>
    <lineage>
        <taxon>Eukaryota</taxon>
        <taxon>Fungi</taxon>
        <taxon>Fungi incertae sedis</taxon>
        <taxon>Mucoromycota</taxon>
        <taxon>Glomeromycotina</taxon>
        <taxon>Glomeromycetes</taxon>
        <taxon>Glomerales</taxon>
        <taxon>Glomeraceae</taxon>
        <taxon>Funneliformis</taxon>
    </lineage>
</organism>
<sequence>ISIETEKIEKENKLLELKIKQAEIQFFVDLTLMVNKAHRIFNQKKIDYALNSNENSIRKYLADDEVCNKSSLSLLACTQITFEEEESFTSAISYIPANPVEFFTSKDLKDIANIDKLENDAIFCFLSDIEEI</sequence>
<evidence type="ECO:0000313" key="1">
    <source>
        <dbReference type="EMBL" id="CAG8728402.1"/>
    </source>
</evidence>
<dbReference type="Proteomes" id="UP000789375">
    <property type="component" value="Unassembled WGS sequence"/>
</dbReference>
<feature type="non-terminal residue" evidence="1">
    <location>
        <position position="1"/>
    </location>
</feature>
<comment type="caution">
    <text evidence="1">The sequence shown here is derived from an EMBL/GenBank/DDBJ whole genome shotgun (WGS) entry which is preliminary data.</text>
</comment>
<proteinExistence type="predicted"/>
<feature type="non-terminal residue" evidence="1">
    <location>
        <position position="132"/>
    </location>
</feature>
<name>A0A9N9IAZ1_FUNMO</name>
<evidence type="ECO:0000313" key="2">
    <source>
        <dbReference type="Proteomes" id="UP000789375"/>
    </source>
</evidence>
<dbReference type="AlphaFoldDB" id="A0A9N9IAZ1"/>
<reference evidence="1" key="1">
    <citation type="submission" date="2021-06" db="EMBL/GenBank/DDBJ databases">
        <authorList>
            <person name="Kallberg Y."/>
            <person name="Tangrot J."/>
            <person name="Rosling A."/>
        </authorList>
    </citation>
    <scope>NUCLEOTIDE SEQUENCE</scope>
    <source>
        <strain evidence="1">87-6 pot B 2015</strain>
    </source>
</reference>
<protein>
    <submittedName>
        <fullName evidence="1">5835_t:CDS:1</fullName>
    </submittedName>
</protein>
<keyword evidence="2" id="KW-1185">Reference proteome</keyword>